<accession>A0AAE9XMN3</accession>
<name>A0AAE9XMN3_9ENTE</name>
<comment type="subcellular location">
    <subcellularLocation>
        <location evidence="3">Cytoplasm</location>
    </subcellularLocation>
    <text evidence="3">Associated with two foci at the outer edges of the nucleoid region in young cells, and at four foci within both cell halves in older cells.</text>
</comment>
<gene>
    <name evidence="3" type="primary">scpA</name>
    <name evidence="4" type="ORF">PML95_06645</name>
</gene>
<dbReference type="RefSeq" id="WP_023605547.1">
    <property type="nucleotide sequence ID" value="NZ_CP097051.1"/>
</dbReference>
<dbReference type="HAMAP" id="MF_01805">
    <property type="entry name" value="ScpA"/>
    <property type="match status" value="1"/>
</dbReference>
<dbReference type="Proteomes" id="UP001179600">
    <property type="component" value="Chromosome"/>
</dbReference>
<dbReference type="Pfam" id="PF02616">
    <property type="entry name" value="SMC_ScpA"/>
    <property type="match status" value="1"/>
</dbReference>
<evidence type="ECO:0000313" key="4">
    <source>
        <dbReference type="EMBL" id="WCG22079.1"/>
    </source>
</evidence>
<protein>
    <recommendedName>
        <fullName evidence="2 3">Segregation and condensation protein A</fullName>
    </recommendedName>
</protein>
<dbReference type="GO" id="GO:0005737">
    <property type="term" value="C:cytoplasm"/>
    <property type="evidence" value="ECO:0007669"/>
    <property type="project" value="UniProtKB-SubCell"/>
</dbReference>
<comment type="similarity">
    <text evidence="3">Belongs to the ScpA family.</text>
</comment>
<dbReference type="AlphaFoldDB" id="A0AAE9XMN3"/>
<reference evidence="4" key="1">
    <citation type="submission" date="2023-01" db="EMBL/GenBank/DDBJ databases">
        <title>Oxazolidinone resistance genes in florfenicol resistant enterococci from beef cattle and veal calves at slaughter.</title>
        <authorList>
            <person name="Biggel M."/>
        </authorList>
    </citation>
    <scope>NUCLEOTIDE SEQUENCE</scope>
    <source>
        <strain evidence="4">K204-1</strain>
    </source>
</reference>
<evidence type="ECO:0000256" key="1">
    <source>
        <dbReference type="ARBA" id="ARBA00022829"/>
    </source>
</evidence>
<dbReference type="Gene3D" id="6.10.250.2410">
    <property type="match status" value="1"/>
</dbReference>
<dbReference type="InterPro" id="IPR023093">
    <property type="entry name" value="ScpA-like_C"/>
</dbReference>
<keyword evidence="1 3" id="KW-0159">Chromosome partition</keyword>
<dbReference type="GO" id="GO:0007059">
    <property type="term" value="P:chromosome segregation"/>
    <property type="evidence" value="ECO:0007669"/>
    <property type="project" value="UniProtKB-UniRule"/>
</dbReference>
<keyword evidence="3" id="KW-0963">Cytoplasm</keyword>
<dbReference type="EMBL" id="CP116507">
    <property type="protein sequence ID" value="WCG22079.1"/>
    <property type="molecule type" value="Genomic_DNA"/>
</dbReference>
<organism evidence="4 5">
    <name type="scientific">Vagococcus lutrae</name>
    <dbReference type="NCBI Taxonomy" id="81947"/>
    <lineage>
        <taxon>Bacteria</taxon>
        <taxon>Bacillati</taxon>
        <taxon>Bacillota</taxon>
        <taxon>Bacilli</taxon>
        <taxon>Lactobacillales</taxon>
        <taxon>Enterococcaceae</taxon>
        <taxon>Vagococcus</taxon>
    </lineage>
</organism>
<dbReference type="InterPro" id="IPR003768">
    <property type="entry name" value="ScpA"/>
</dbReference>
<dbReference type="PANTHER" id="PTHR33969:SF2">
    <property type="entry name" value="SEGREGATION AND CONDENSATION PROTEIN A"/>
    <property type="match status" value="1"/>
</dbReference>
<comment type="subunit">
    <text evidence="3">Component of a cohesin-like complex composed of ScpA, ScpB and the Smc homodimer, in which ScpA and ScpB bind to the head domain of Smc. The presence of the three proteins is required for the association of the complex with DNA.</text>
</comment>
<dbReference type="PANTHER" id="PTHR33969">
    <property type="entry name" value="SEGREGATION AND CONDENSATION PROTEIN A"/>
    <property type="match status" value="1"/>
</dbReference>
<comment type="function">
    <text evidence="3">Participates in chromosomal partition during cell division. May act via the formation of a condensin-like complex containing Smc and ScpB that pull DNA away from mid-cell into both cell halves.</text>
</comment>
<keyword evidence="3" id="KW-0132">Cell division</keyword>
<dbReference type="Gene3D" id="1.10.10.580">
    <property type="entry name" value="Structural maintenance of chromosome 1. Chain E"/>
    <property type="match status" value="1"/>
</dbReference>
<keyword evidence="3" id="KW-0131">Cell cycle</keyword>
<dbReference type="GO" id="GO:0051301">
    <property type="term" value="P:cell division"/>
    <property type="evidence" value="ECO:0007669"/>
    <property type="project" value="UniProtKB-KW"/>
</dbReference>
<sequence>MSEELKVKLDVFEGPLDLLLHLIQTLEIDIYDIPIAEITTQYMNYIDTMTILQLDVAGDYIVMAATLMSIKSQMLLPIEDVTHDDLEMDYEVEDPREALVQQLLEYKKYKVAATVLHEKEAERQHYFSRPPTNLDDFKEEVPPLEPNQVNTLDLFLAFHDMIERQKKRLPRHTTVQSENRTIEEQMTRVLEKVKTASASEAVRFDDLFDVFTRPEIVTTFMAVLELIKTKEIVVRQSEAFQPIYVFQHSENEETELRSEIDDTAR</sequence>
<evidence type="ECO:0000313" key="5">
    <source>
        <dbReference type="Proteomes" id="UP001179600"/>
    </source>
</evidence>
<evidence type="ECO:0000256" key="3">
    <source>
        <dbReference type="HAMAP-Rule" id="MF_01805"/>
    </source>
</evidence>
<proteinExistence type="inferred from homology"/>
<dbReference type="GO" id="GO:0006260">
    <property type="term" value="P:DNA replication"/>
    <property type="evidence" value="ECO:0007669"/>
    <property type="project" value="UniProtKB-UniRule"/>
</dbReference>
<evidence type="ECO:0000256" key="2">
    <source>
        <dbReference type="ARBA" id="ARBA00044777"/>
    </source>
</evidence>